<name>A0A6M1U5N5_9RHOB</name>
<comment type="caution">
    <text evidence="7">The sequence shown here is derived from an EMBL/GenBank/DDBJ whole genome shotgun (WGS) entry which is preliminary data.</text>
</comment>
<gene>
    <name evidence="7" type="ORF">G5V65_19420</name>
</gene>
<feature type="transmembrane region" description="Helical" evidence="5">
    <location>
        <begin position="108"/>
        <end position="129"/>
    </location>
</feature>
<evidence type="ECO:0000259" key="6">
    <source>
        <dbReference type="Pfam" id="PF04893"/>
    </source>
</evidence>
<keyword evidence="3 5" id="KW-1133">Transmembrane helix</keyword>
<feature type="domain" description="Yip1" evidence="6">
    <location>
        <begin position="15"/>
        <end position="183"/>
    </location>
</feature>
<feature type="transmembrane region" description="Helical" evidence="5">
    <location>
        <begin position="75"/>
        <end position="96"/>
    </location>
</feature>
<feature type="transmembrane region" description="Helical" evidence="5">
    <location>
        <begin position="37"/>
        <end position="55"/>
    </location>
</feature>
<dbReference type="InterPro" id="IPR006977">
    <property type="entry name" value="Yip1_dom"/>
</dbReference>
<reference evidence="7 8" key="1">
    <citation type="submission" date="2020-02" db="EMBL/GenBank/DDBJ databases">
        <title>Rhodobacter translucens sp. nov., a novel bacterium isolated from activated sludge.</title>
        <authorList>
            <person name="Liu J."/>
        </authorList>
    </citation>
    <scope>NUCLEOTIDE SEQUENCE [LARGE SCALE GENOMIC DNA]</scope>
    <source>
        <strain evidence="7 8">HX-7-19</strain>
    </source>
</reference>
<feature type="transmembrane region" description="Helical" evidence="5">
    <location>
        <begin position="135"/>
        <end position="156"/>
    </location>
</feature>
<proteinExistence type="predicted"/>
<dbReference type="Proteomes" id="UP000474758">
    <property type="component" value="Unassembled WGS sequence"/>
</dbReference>
<evidence type="ECO:0000256" key="3">
    <source>
        <dbReference type="ARBA" id="ARBA00022989"/>
    </source>
</evidence>
<dbReference type="GO" id="GO:0016020">
    <property type="term" value="C:membrane"/>
    <property type="evidence" value="ECO:0007669"/>
    <property type="project" value="UniProtKB-SubCell"/>
</dbReference>
<comment type="subcellular location">
    <subcellularLocation>
        <location evidence="1">Membrane</location>
        <topology evidence="1">Multi-pass membrane protein</topology>
    </subcellularLocation>
</comment>
<organism evidence="7 8">
    <name type="scientific">Paragemmobacter kunshanensis</name>
    <dbReference type="NCBI Taxonomy" id="2583234"/>
    <lineage>
        <taxon>Bacteria</taxon>
        <taxon>Pseudomonadati</taxon>
        <taxon>Pseudomonadota</taxon>
        <taxon>Alphaproteobacteria</taxon>
        <taxon>Rhodobacterales</taxon>
        <taxon>Paracoccaceae</taxon>
        <taxon>Paragemmobacter</taxon>
    </lineage>
</organism>
<sequence>MDLTLSQMAALVKLTLQRPREAARVVMRIPLPLQARWGVIALMAVLSALLMQAMVMLLPQPVGPDGAALRPIGPFFWAGMVAFGMVVTALVAHALGRRFGGKGELADAVILIGWLQFIQLLMVVLQLVVMVVLPLAAPVIEIASVVLFLWLLVNFVAEMHGFRSLGMVFLGVILAFVGIVMAMSLLLVLLGIGIDV</sequence>
<evidence type="ECO:0000313" key="7">
    <source>
        <dbReference type="EMBL" id="NGQ93064.1"/>
    </source>
</evidence>
<accession>A0A6M1U5N5</accession>
<feature type="transmembrane region" description="Helical" evidence="5">
    <location>
        <begin position="168"/>
        <end position="194"/>
    </location>
</feature>
<evidence type="ECO:0000256" key="1">
    <source>
        <dbReference type="ARBA" id="ARBA00004141"/>
    </source>
</evidence>
<evidence type="ECO:0000256" key="2">
    <source>
        <dbReference type="ARBA" id="ARBA00022692"/>
    </source>
</evidence>
<dbReference type="Pfam" id="PF04893">
    <property type="entry name" value="Yip1"/>
    <property type="match status" value="1"/>
</dbReference>
<dbReference type="EMBL" id="JAALFE010000029">
    <property type="protein sequence ID" value="NGQ93064.1"/>
    <property type="molecule type" value="Genomic_DNA"/>
</dbReference>
<evidence type="ECO:0000313" key="8">
    <source>
        <dbReference type="Proteomes" id="UP000474758"/>
    </source>
</evidence>
<evidence type="ECO:0000256" key="4">
    <source>
        <dbReference type="ARBA" id="ARBA00023136"/>
    </source>
</evidence>
<protein>
    <recommendedName>
        <fullName evidence="6">Yip1 domain-containing protein</fullName>
    </recommendedName>
</protein>
<evidence type="ECO:0000256" key="5">
    <source>
        <dbReference type="SAM" id="Phobius"/>
    </source>
</evidence>
<keyword evidence="4 5" id="KW-0472">Membrane</keyword>
<keyword evidence="2 5" id="KW-0812">Transmembrane</keyword>
<keyword evidence="8" id="KW-1185">Reference proteome</keyword>
<dbReference type="RefSeq" id="WP_165053609.1">
    <property type="nucleotide sequence ID" value="NZ_JAALFE010000029.1"/>
</dbReference>
<dbReference type="AlphaFoldDB" id="A0A6M1U5N5"/>